<organism evidence="3 4">
    <name type="scientific">Dethiosulfatarculus sandiegensis</name>
    <dbReference type="NCBI Taxonomy" id="1429043"/>
    <lineage>
        <taxon>Bacteria</taxon>
        <taxon>Pseudomonadati</taxon>
        <taxon>Thermodesulfobacteriota</taxon>
        <taxon>Desulfarculia</taxon>
        <taxon>Desulfarculales</taxon>
        <taxon>Desulfarculaceae</taxon>
        <taxon>Dethiosulfatarculus</taxon>
    </lineage>
</organism>
<keyword evidence="1" id="KW-0812">Transmembrane</keyword>
<evidence type="ECO:0000313" key="4">
    <source>
        <dbReference type="Proteomes" id="UP000032233"/>
    </source>
</evidence>
<feature type="domain" description="SGNH hydrolase-type esterase" evidence="2">
    <location>
        <begin position="173"/>
        <end position="378"/>
    </location>
</feature>
<protein>
    <recommendedName>
        <fullName evidence="2">SGNH hydrolase-type esterase domain-containing protein</fullName>
    </recommendedName>
</protein>
<comment type="caution">
    <text evidence="3">The sequence shown here is derived from an EMBL/GenBank/DDBJ whole genome shotgun (WGS) entry which is preliminary data.</text>
</comment>
<dbReference type="RefSeq" id="WP_044348667.1">
    <property type="nucleotide sequence ID" value="NZ_AZAC01000014.1"/>
</dbReference>
<keyword evidence="1" id="KW-0472">Membrane</keyword>
<dbReference type="AlphaFoldDB" id="A0A0D2JDV7"/>
<evidence type="ECO:0000259" key="2">
    <source>
        <dbReference type="Pfam" id="PF13472"/>
    </source>
</evidence>
<feature type="transmembrane region" description="Helical" evidence="1">
    <location>
        <begin position="39"/>
        <end position="56"/>
    </location>
</feature>
<dbReference type="Proteomes" id="UP000032233">
    <property type="component" value="Unassembled WGS sequence"/>
</dbReference>
<keyword evidence="1" id="KW-1133">Transmembrane helix</keyword>
<dbReference type="GO" id="GO:0016788">
    <property type="term" value="F:hydrolase activity, acting on ester bonds"/>
    <property type="evidence" value="ECO:0007669"/>
    <property type="project" value="UniProtKB-ARBA"/>
</dbReference>
<sequence>MRIFKWIDILLALLVVFFLVKLGMVLYTEGSLAWDNQEIGLALFWVLLSLGLWALCHFREVVFKPKNMISTGLVLGSLVVGLLLFELIMAPFNMVFDSANIHGIDFNKRKQHAEKNPQAKDSLEARLIWWGKDLELGYKPLYGPQYAYSELGALHNNFEFKKKPGTVRVVFSGDSITAYGFTEEALAELNPDPNYEYWNTGVWGYSTWQELRYFERYGRKLKPDVVILGFCLNDWDGTPVLLRDKDGKVTIANLHLGETYFNYWLFKHSTIYRIFLSVMASFTERAGTVESVGKKLAQFLAYAKEDGFAFRVVVYPELDHLDKWDESYVRQHRQILEILKELKIPYYDTAPLLGKLLKGKDRAWARMKPDDHFHPSRAFSRDIAKELLARGFLKPLPDKNTASGQ</sequence>
<proteinExistence type="predicted"/>
<dbReference type="Gene3D" id="3.40.50.1110">
    <property type="entry name" value="SGNH hydrolase"/>
    <property type="match status" value="1"/>
</dbReference>
<gene>
    <name evidence="3" type="ORF">X474_11325</name>
</gene>
<feature type="transmembrane region" description="Helical" evidence="1">
    <location>
        <begin position="7"/>
        <end position="27"/>
    </location>
</feature>
<dbReference type="InParanoid" id="A0A0D2JDV7"/>
<dbReference type="STRING" id="1429043.X474_11325"/>
<dbReference type="EMBL" id="AZAC01000014">
    <property type="protein sequence ID" value="KIX13851.1"/>
    <property type="molecule type" value="Genomic_DNA"/>
</dbReference>
<evidence type="ECO:0000313" key="3">
    <source>
        <dbReference type="EMBL" id="KIX13851.1"/>
    </source>
</evidence>
<name>A0A0D2JDV7_9BACT</name>
<dbReference type="InterPro" id="IPR036514">
    <property type="entry name" value="SGNH_hydro_sf"/>
</dbReference>
<feature type="transmembrane region" description="Helical" evidence="1">
    <location>
        <begin position="68"/>
        <end position="92"/>
    </location>
</feature>
<dbReference type="OrthoDB" id="7056470at2"/>
<dbReference type="Pfam" id="PF13472">
    <property type="entry name" value="Lipase_GDSL_2"/>
    <property type="match status" value="1"/>
</dbReference>
<evidence type="ECO:0000256" key="1">
    <source>
        <dbReference type="SAM" id="Phobius"/>
    </source>
</evidence>
<keyword evidence="4" id="KW-1185">Reference proteome</keyword>
<reference evidence="3 4" key="1">
    <citation type="submission" date="2013-11" db="EMBL/GenBank/DDBJ databases">
        <title>Metagenomic analysis of a methanogenic consortium involved in long chain n-alkane degradation.</title>
        <authorList>
            <person name="Davidova I.A."/>
            <person name="Callaghan A.V."/>
            <person name="Wawrik B."/>
            <person name="Pruitt S."/>
            <person name="Marks C."/>
            <person name="Duncan K.E."/>
            <person name="Suflita J.M."/>
        </authorList>
    </citation>
    <scope>NUCLEOTIDE SEQUENCE [LARGE SCALE GENOMIC DNA]</scope>
    <source>
        <strain evidence="3 4">SPR</strain>
    </source>
</reference>
<accession>A0A0D2JDV7</accession>
<dbReference type="SUPFAM" id="SSF52266">
    <property type="entry name" value="SGNH hydrolase"/>
    <property type="match status" value="1"/>
</dbReference>
<dbReference type="InterPro" id="IPR013830">
    <property type="entry name" value="SGNH_hydro"/>
</dbReference>